<accession>A0A345YGT4</accession>
<protein>
    <recommendedName>
        <fullName evidence="4">Aldehyde dehydrogenase family protein</fullName>
    </recommendedName>
</protein>
<gene>
    <name evidence="2" type="ORF">DVR09_13125</name>
</gene>
<dbReference type="EMBL" id="CP031357">
    <property type="protein sequence ID" value="AXK43136.1"/>
    <property type="molecule type" value="Genomic_DNA"/>
</dbReference>
<proteinExistence type="predicted"/>
<reference evidence="3" key="1">
    <citation type="submission" date="2018-07" db="EMBL/GenBank/DDBJ databases">
        <title>Genome sequence of Erythrobacter strain YH-07, an antagonistic bacterium isolated from Yellow Sea.</title>
        <authorList>
            <person name="Tang T."/>
            <person name="Liu Q."/>
            <person name="Sun X."/>
        </authorList>
    </citation>
    <scope>NUCLEOTIDE SEQUENCE [LARGE SCALE GENOMIC DNA]</scope>
    <source>
        <strain evidence="3">YH-07</strain>
    </source>
</reference>
<keyword evidence="3" id="KW-1185">Reference proteome</keyword>
<feature type="region of interest" description="Disordered" evidence="1">
    <location>
        <begin position="32"/>
        <end position="56"/>
    </location>
</feature>
<organism evidence="2 3">
    <name type="scientific">Erythrobacter aureus</name>
    <dbReference type="NCBI Taxonomy" id="2182384"/>
    <lineage>
        <taxon>Bacteria</taxon>
        <taxon>Pseudomonadati</taxon>
        <taxon>Pseudomonadota</taxon>
        <taxon>Alphaproteobacteria</taxon>
        <taxon>Sphingomonadales</taxon>
        <taxon>Erythrobacteraceae</taxon>
        <taxon>Erythrobacter/Porphyrobacter group</taxon>
        <taxon>Erythrobacter</taxon>
    </lineage>
</organism>
<evidence type="ECO:0000313" key="3">
    <source>
        <dbReference type="Proteomes" id="UP000254508"/>
    </source>
</evidence>
<evidence type="ECO:0008006" key="4">
    <source>
        <dbReference type="Google" id="ProtNLM"/>
    </source>
</evidence>
<dbReference type="AlphaFoldDB" id="A0A345YGT4"/>
<evidence type="ECO:0000313" key="2">
    <source>
        <dbReference type="EMBL" id="AXK43136.1"/>
    </source>
</evidence>
<name>A0A345YGT4_9SPHN</name>
<dbReference type="Proteomes" id="UP000254508">
    <property type="component" value="Chromosome"/>
</dbReference>
<sequence>MVALISPWNFPLQLTARTLFPELSLSNTYESHKPINSRGIAPSEPEPLLPGRFGGL</sequence>
<evidence type="ECO:0000256" key="1">
    <source>
        <dbReference type="SAM" id="MobiDB-lite"/>
    </source>
</evidence>
<dbReference type="KEGG" id="err:DVR09_13125"/>